<dbReference type="Proteomes" id="UP000374630">
    <property type="component" value="Unassembled WGS sequence"/>
</dbReference>
<accession>A0A5J5E744</accession>
<dbReference type="EMBL" id="RZOA01000001">
    <property type="protein sequence ID" value="KAA8824764.1"/>
    <property type="molecule type" value="Genomic_DNA"/>
</dbReference>
<evidence type="ECO:0000313" key="3">
    <source>
        <dbReference type="EMBL" id="KAA8824764.1"/>
    </source>
</evidence>
<dbReference type="EMBL" id="RZNZ01000003">
    <property type="protein sequence ID" value="KAA8821684.1"/>
    <property type="molecule type" value="Genomic_DNA"/>
</dbReference>
<keyword evidence="1" id="KW-1133">Transmembrane helix</keyword>
<evidence type="ECO:0000313" key="5">
    <source>
        <dbReference type="Proteomes" id="UP000374630"/>
    </source>
</evidence>
<organism evidence="3 4">
    <name type="scientific">Bifidobacterium vespertilionis</name>
    <dbReference type="NCBI Taxonomy" id="2562524"/>
    <lineage>
        <taxon>Bacteria</taxon>
        <taxon>Bacillati</taxon>
        <taxon>Actinomycetota</taxon>
        <taxon>Actinomycetes</taxon>
        <taxon>Bifidobacteriales</taxon>
        <taxon>Bifidobacteriaceae</taxon>
        <taxon>Bifidobacterium</taxon>
    </lineage>
</organism>
<evidence type="ECO:0000256" key="1">
    <source>
        <dbReference type="SAM" id="Phobius"/>
    </source>
</evidence>
<reference evidence="4 5" key="1">
    <citation type="journal article" date="2019" name="Syst. Appl. Microbiol.">
        <title>Characterization of Bifidobacterium species in feaces of the Egyptian fruit bat: Description of B. vespertilionis sp. nov. and B. rousetti sp. nov.</title>
        <authorList>
            <person name="Modesto M."/>
            <person name="Satti M."/>
            <person name="Watanabe K."/>
            <person name="Puglisi E."/>
            <person name="Morelli L."/>
            <person name="Huang C.-H."/>
            <person name="Liou J.-S."/>
            <person name="Miyashita M."/>
            <person name="Tamura T."/>
            <person name="Saito S."/>
            <person name="Mori K."/>
            <person name="Huang L."/>
            <person name="Sciavilla P."/>
            <person name="Sandri C."/>
            <person name="Spiezio C."/>
            <person name="Vitali F."/>
            <person name="Cavalieri D."/>
            <person name="Perpetuini G."/>
            <person name="Tofalo R."/>
            <person name="Bonetti A."/>
            <person name="Arita M."/>
            <person name="Mattarelli P."/>
        </authorList>
    </citation>
    <scope>NUCLEOTIDE SEQUENCE [LARGE SCALE GENOMIC DNA]</scope>
    <source>
        <strain evidence="2 5">RST16</strain>
        <strain evidence="3 4">RST8</strain>
    </source>
</reference>
<keyword evidence="5" id="KW-1185">Reference proteome</keyword>
<name>A0A5J5E744_9BIFI</name>
<feature type="transmembrane region" description="Helical" evidence="1">
    <location>
        <begin position="26"/>
        <end position="49"/>
    </location>
</feature>
<protein>
    <submittedName>
        <fullName evidence="3">Uncharacterized protein</fullName>
    </submittedName>
</protein>
<gene>
    <name evidence="3" type="ORF">EM848_00700</name>
    <name evidence="2" type="ORF">EMO90_03405</name>
</gene>
<dbReference type="Proteomes" id="UP000345527">
    <property type="component" value="Unassembled WGS sequence"/>
</dbReference>
<proteinExistence type="predicted"/>
<dbReference type="AlphaFoldDB" id="A0A5J5E744"/>
<comment type="caution">
    <text evidence="3">The sequence shown here is derived from an EMBL/GenBank/DDBJ whole genome shotgun (WGS) entry which is preliminary data.</text>
</comment>
<keyword evidence="1" id="KW-0472">Membrane</keyword>
<evidence type="ECO:0000313" key="2">
    <source>
        <dbReference type="EMBL" id="KAA8821684.1"/>
    </source>
</evidence>
<evidence type="ECO:0000313" key="4">
    <source>
        <dbReference type="Proteomes" id="UP000345527"/>
    </source>
</evidence>
<dbReference type="OrthoDB" id="9992470at2"/>
<feature type="transmembrane region" description="Helical" evidence="1">
    <location>
        <begin position="69"/>
        <end position="88"/>
    </location>
</feature>
<dbReference type="RefSeq" id="WP_150353086.1">
    <property type="nucleotide sequence ID" value="NZ_RZNZ01000003.1"/>
</dbReference>
<sequence>MEQQHAKMHEWVTGDHEFARRQWKGLPLWVVFLLTVVFASALAYVFFFLVPLDGSLDRVIAALRLPAGWQGRLILGAAFVVVATLGMIHSSWNQGRGMPDDLVGVDPDDFDLDLRYGSDYTDSDGDTRHRRISAIVFTPDVHRTFTLPMRRDDGKLTRVQFTIDQGQIRCDGDDGTESSEDDYRLDEGVTMKGSIVVVS</sequence>
<keyword evidence="1" id="KW-0812">Transmembrane</keyword>